<feature type="compositionally biased region" description="Polar residues" evidence="2">
    <location>
        <begin position="279"/>
        <end position="294"/>
    </location>
</feature>
<dbReference type="Proteomes" id="UP000024533">
    <property type="component" value="Unassembled WGS sequence"/>
</dbReference>
<dbReference type="Gene3D" id="1.20.1050.10">
    <property type="match status" value="1"/>
</dbReference>
<dbReference type="CDD" id="cd00431">
    <property type="entry name" value="cysteine_hydrolases"/>
    <property type="match status" value="1"/>
</dbReference>
<dbReference type="EMBL" id="AOKY01000294">
    <property type="protein sequence ID" value="KDB23744.1"/>
    <property type="molecule type" value="Genomic_DNA"/>
</dbReference>
<organism evidence="4 5">
    <name type="scientific">Trichophyton interdigitale (strain MR816)</name>
    <dbReference type="NCBI Taxonomy" id="1215338"/>
    <lineage>
        <taxon>Eukaryota</taxon>
        <taxon>Fungi</taxon>
        <taxon>Dikarya</taxon>
        <taxon>Ascomycota</taxon>
        <taxon>Pezizomycotina</taxon>
        <taxon>Eurotiomycetes</taxon>
        <taxon>Eurotiomycetidae</taxon>
        <taxon>Onygenales</taxon>
        <taxon>Arthrodermataceae</taxon>
        <taxon>Trichophyton</taxon>
    </lineage>
</organism>
<dbReference type="CDD" id="cd00570">
    <property type="entry name" value="GST_N_family"/>
    <property type="match status" value="1"/>
</dbReference>
<gene>
    <name evidence="4" type="ORF">H109_04369</name>
</gene>
<dbReference type="OMA" id="KMYHLSG"/>
<reference evidence="4 5" key="1">
    <citation type="submission" date="2014-02" db="EMBL/GenBank/DDBJ databases">
        <title>The Genome Sequence of Trichophyton interdigitale MR816.</title>
        <authorList>
            <consortium name="The Broad Institute Genomics Platform"/>
            <person name="Cuomo C.A."/>
            <person name="White T.C."/>
            <person name="Graser Y."/>
            <person name="Martinez-Rossi N."/>
            <person name="Heitman J."/>
            <person name="Young S.K."/>
            <person name="Zeng Q."/>
            <person name="Gargeya S."/>
            <person name="Abouelleil A."/>
            <person name="Alvarado L."/>
            <person name="Chapman S.B."/>
            <person name="Gainer-Dewar J."/>
            <person name="Goldberg J."/>
            <person name="Griggs A."/>
            <person name="Gujja S."/>
            <person name="Hansen M."/>
            <person name="Howarth C."/>
            <person name="Imamovic A."/>
            <person name="Larimer J."/>
            <person name="Martinez D."/>
            <person name="Murphy C."/>
            <person name="Pearson M.D."/>
            <person name="Persinoti G."/>
            <person name="Poon T."/>
            <person name="Priest M."/>
            <person name="Roberts A.D."/>
            <person name="Saif S."/>
            <person name="Shea T.D."/>
            <person name="Sykes S.N."/>
            <person name="Wortman J."/>
            <person name="Nusbaum C."/>
            <person name="Birren B."/>
        </authorList>
    </citation>
    <scope>NUCLEOTIDE SEQUENCE [LARGE SCALE GENOMIC DNA]</scope>
    <source>
        <strain evidence="4 5">MR816</strain>
    </source>
</reference>
<dbReference type="SUPFAM" id="SSF47616">
    <property type="entry name" value="GST C-terminal domain-like"/>
    <property type="match status" value="1"/>
</dbReference>
<dbReference type="InterPro" id="IPR005123">
    <property type="entry name" value="Oxoglu/Fe-dep_dioxygenase_dom"/>
</dbReference>
<dbReference type="InterPro" id="IPR037151">
    <property type="entry name" value="AlkB-like_sf"/>
</dbReference>
<sequence>MLASKLLSSAPHIATQQALLVLDLQNDFVRQHGNLFVSNTADFLSLIPDLARLFRASGEVIWVQSVFEGRRPVVNEGLGGDTVVLEDGPPATNTPAPKGLSKKQQAEQARQSLFSDDPEAFLSVSDKACAGRRCCLPNSSGFHFPAPILAAIDPNEDTVLVKSEYSAFETQGLLLSLRSRFVTEIFVCGSLSNASVYATAVDAVRHGLSVTLIEDCLGYRSSLRHREAMRRMADIMGANGITSRELMEGQDFVAASPVLGQSESSLVTGIEEKIGTLGLSSPNYQNTDGQIATHHSNEGGADKPQDILQTSQRPVDHPEEKGVRKPQDGDQSVESPSPSRKPKPSQPLPLVSSPGDSDRIASGDSRILYDLAIPSDSFQRLRDEVEWQKMYHMSGQVPRLVAVQGAVAQDGSIPIYRHPADESPPLSPFSKTVDEIRAVVEKELGHPLNHVLIQLYRDGEDRISEHSDKTLDIVRGSKICNVSLGALRTMILRTKADAKKATHSSPENARQTQRVPMPHNSLFILGEKSNMEWLHGIRPDKRSEKEKSKEEKAFNGERISLTFRHIGTFVNPISYTIWGQGALSKKKEKAGKIIHGDSPETERMIRAFGQENHQSDFDWDANYGRGFDVVNFVTTPSLTFLPAACDKPTDLRIRLALTENGIRYEIPGVKDPPSNDEVDTKAASPARERQPSLLVDSDGSHVQTGSMAILQYIAEKAYCRIADIAPDPDMKVDGLTLEERLDAVDELYEAWTTSSDGNVEQVAAKLSTFNSLIHGKLYINGKLFGVDDCAFWSVLREIVEAKNGSKMVEGKFPLLMGYYSRVRKRACVKQVMDEMAAASR</sequence>
<evidence type="ECO:0000313" key="4">
    <source>
        <dbReference type="EMBL" id="KDB23744.1"/>
    </source>
</evidence>
<dbReference type="InterPro" id="IPR036282">
    <property type="entry name" value="Glutathione-S-Trfase_C_sf"/>
</dbReference>
<keyword evidence="5" id="KW-1185">Reference proteome</keyword>
<dbReference type="InterPro" id="IPR036380">
    <property type="entry name" value="Isochorismatase-like_sf"/>
</dbReference>
<dbReference type="SUPFAM" id="SSF51197">
    <property type="entry name" value="Clavaminate synthase-like"/>
    <property type="match status" value="1"/>
</dbReference>
<feature type="domain" description="Fe2OG dioxygenase" evidence="3">
    <location>
        <begin position="447"/>
        <end position="567"/>
    </location>
</feature>
<dbReference type="InterPro" id="IPR032854">
    <property type="entry name" value="ALKBH3"/>
</dbReference>
<protein>
    <recommendedName>
        <fullName evidence="3">Fe2OG dioxygenase domain-containing protein</fullName>
    </recommendedName>
</protein>
<dbReference type="Gene3D" id="3.40.50.850">
    <property type="entry name" value="Isochorismatase-like"/>
    <property type="match status" value="1"/>
</dbReference>
<dbReference type="GO" id="GO:0006307">
    <property type="term" value="P:DNA alkylation repair"/>
    <property type="evidence" value="ECO:0007669"/>
    <property type="project" value="InterPro"/>
</dbReference>
<dbReference type="InterPro" id="IPR027450">
    <property type="entry name" value="AlkB-like"/>
</dbReference>
<evidence type="ECO:0000256" key="2">
    <source>
        <dbReference type="SAM" id="MobiDB-lite"/>
    </source>
</evidence>
<dbReference type="Gene3D" id="3.40.30.10">
    <property type="entry name" value="Glutaredoxin"/>
    <property type="match status" value="1"/>
</dbReference>
<feature type="region of interest" description="Disordered" evidence="2">
    <location>
        <begin position="279"/>
        <end position="362"/>
    </location>
</feature>
<feature type="compositionally biased region" description="Basic and acidic residues" evidence="2">
    <location>
        <begin position="295"/>
        <end position="305"/>
    </location>
</feature>
<comment type="caution">
    <text evidence="4">The sequence shown here is derived from an EMBL/GenBank/DDBJ whole genome shotgun (WGS) entry which is preliminary data.</text>
</comment>
<dbReference type="OrthoDB" id="445341at2759"/>
<dbReference type="PANTHER" id="PTHR31212">
    <property type="entry name" value="ALPHA-KETOGLUTARATE-DEPENDENT DIOXYGENASE ALKB HOMOLOG 3"/>
    <property type="match status" value="1"/>
</dbReference>
<evidence type="ECO:0000313" key="5">
    <source>
        <dbReference type="Proteomes" id="UP000024533"/>
    </source>
</evidence>
<dbReference type="InterPro" id="IPR000868">
    <property type="entry name" value="Isochorismatase-like_dom"/>
</dbReference>
<dbReference type="PANTHER" id="PTHR31212:SF5">
    <property type="entry name" value="ISOCHORISMATASE FAMILY PROTEIN FAMILY (AFU_ORTHOLOGUE AFUA_3G14500)"/>
    <property type="match status" value="1"/>
</dbReference>
<dbReference type="Gene3D" id="2.60.120.590">
    <property type="entry name" value="Alpha-ketoglutarate-dependent dioxygenase AlkB-like"/>
    <property type="match status" value="1"/>
</dbReference>
<feature type="region of interest" description="Disordered" evidence="2">
    <location>
        <begin position="665"/>
        <end position="700"/>
    </location>
</feature>
<dbReference type="Pfam" id="PF13532">
    <property type="entry name" value="2OG-FeII_Oxy_2"/>
    <property type="match status" value="1"/>
</dbReference>
<dbReference type="STRING" id="1215338.A0A059J7I3"/>
<dbReference type="GO" id="GO:0051213">
    <property type="term" value="F:dioxygenase activity"/>
    <property type="evidence" value="ECO:0007669"/>
    <property type="project" value="InterPro"/>
</dbReference>
<dbReference type="Pfam" id="PF00857">
    <property type="entry name" value="Isochorismatase"/>
    <property type="match status" value="1"/>
</dbReference>
<comment type="similarity">
    <text evidence="1">Belongs to the isochorismatase family.</text>
</comment>
<accession>A0A059J7I3</accession>
<dbReference type="AlphaFoldDB" id="A0A059J7I3"/>
<dbReference type="HOGENOM" id="CLU_005335_0_0_1"/>
<feature type="region of interest" description="Disordered" evidence="2">
    <location>
        <begin position="81"/>
        <end position="109"/>
    </location>
</feature>
<dbReference type="PROSITE" id="PS51471">
    <property type="entry name" value="FE2OG_OXY"/>
    <property type="match status" value="1"/>
</dbReference>
<name>A0A059J7I3_TRIIM</name>
<evidence type="ECO:0000256" key="1">
    <source>
        <dbReference type="ARBA" id="ARBA00006336"/>
    </source>
</evidence>
<proteinExistence type="inferred from homology"/>
<evidence type="ECO:0000259" key="3">
    <source>
        <dbReference type="PROSITE" id="PS51471"/>
    </source>
</evidence>
<dbReference type="SUPFAM" id="SSF52499">
    <property type="entry name" value="Isochorismatase-like hydrolases"/>
    <property type="match status" value="1"/>
</dbReference>
<feature type="compositionally biased region" description="Basic and acidic residues" evidence="2">
    <location>
        <begin position="314"/>
        <end position="328"/>
    </location>
</feature>